<name>A0ACC0HJM9_9ERIC</name>
<evidence type="ECO:0000313" key="2">
    <source>
        <dbReference type="Proteomes" id="UP001060215"/>
    </source>
</evidence>
<organism evidence="1 2">
    <name type="scientific">Camellia lanceoleosa</name>
    <dbReference type="NCBI Taxonomy" id="1840588"/>
    <lineage>
        <taxon>Eukaryota</taxon>
        <taxon>Viridiplantae</taxon>
        <taxon>Streptophyta</taxon>
        <taxon>Embryophyta</taxon>
        <taxon>Tracheophyta</taxon>
        <taxon>Spermatophyta</taxon>
        <taxon>Magnoliopsida</taxon>
        <taxon>eudicotyledons</taxon>
        <taxon>Gunneridae</taxon>
        <taxon>Pentapetalae</taxon>
        <taxon>asterids</taxon>
        <taxon>Ericales</taxon>
        <taxon>Theaceae</taxon>
        <taxon>Camellia</taxon>
    </lineage>
</organism>
<proteinExistence type="predicted"/>
<accession>A0ACC0HJM9</accession>
<dbReference type="Proteomes" id="UP001060215">
    <property type="component" value="Chromosome 4"/>
</dbReference>
<sequence length="170" mass="18895">MYLPIFYPVSWTVGEIPYFLIATLAVVGIGNGMAGIGTDSASEFLMYWLVLFTFTLCVTYFGMMVTFLVPVPTLAAFIVSIVTSLWVSTSGVVVLLSNRIQGHIFASVLFDGELGNDDGRRLTGSSESVLDRRQWEKERQAGSRIRAVQRSAAVAEWREESEEKALRKRS</sequence>
<dbReference type="EMBL" id="CM045761">
    <property type="protein sequence ID" value="KAI8013619.1"/>
    <property type="molecule type" value="Genomic_DNA"/>
</dbReference>
<keyword evidence="2" id="KW-1185">Reference proteome</keyword>
<protein>
    <submittedName>
        <fullName evidence="1">Uncharacterized protein</fullName>
    </submittedName>
</protein>
<reference evidence="1 2" key="1">
    <citation type="journal article" date="2022" name="Plant J.">
        <title>Chromosome-level genome of Camellia lanceoleosa provides a valuable resource for understanding genome evolution and self-incompatibility.</title>
        <authorList>
            <person name="Gong W."/>
            <person name="Xiao S."/>
            <person name="Wang L."/>
            <person name="Liao Z."/>
            <person name="Chang Y."/>
            <person name="Mo W."/>
            <person name="Hu G."/>
            <person name="Li W."/>
            <person name="Zhao G."/>
            <person name="Zhu H."/>
            <person name="Hu X."/>
            <person name="Ji K."/>
            <person name="Xiang X."/>
            <person name="Song Q."/>
            <person name="Yuan D."/>
            <person name="Jin S."/>
            <person name="Zhang L."/>
        </authorList>
    </citation>
    <scope>NUCLEOTIDE SEQUENCE [LARGE SCALE GENOMIC DNA]</scope>
    <source>
        <strain evidence="1">SQ_2022a</strain>
    </source>
</reference>
<gene>
    <name evidence="1" type="ORF">LOK49_LG05G00698</name>
</gene>
<evidence type="ECO:0000313" key="1">
    <source>
        <dbReference type="EMBL" id="KAI8013619.1"/>
    </source>
</evidence>
<comment type="caution">
    <text evidence="1">The sequence shown here is derived from an EMBL/GenBank/DDBJ whole genome shotgun (WGS) entry which is preliminary data.</text>
</comment>